<reference evidence="2" key="1">
    <citation type="submission" date="2022-01" db="EMBL/GenBank/DDBJ databases">
        <authorList>
            <person name="King R."/>
        </authorList>
    </citation>
    <scope>NUCLEOTIDE SEQUENCE</scope>
</reference>
<feature type="compositionally biased region" description="Basic and acidic residues" evidence="1">
    <location>
        <begin position="211"/>
        <end position="220"/>
    </location>
</feature>
<name>A0A9P0GJJ2_9CUCU</name>
<feature type="compositionally biased region" description="Polar residues" evidence="1">
    <location>
        <begin position="74"/>
        <end position="115"/>
    </location>
</feature>
<feature type="compositionally biased region" description="Polar residues" evidence="1">
    <location>
        <begin position="55"/>
        <end position="66"/>
    </location>
</feature>
<organism evidence="2 3">
    <name type="scientific">Psylliodes chrysocephalus</name>
    <dbReference type="NCBI Taxonomy" id="3402493"/>
    <lineage>
        <taxon>Eukaryota</taxon>
        <taxon>Metazoa</taxon>
        <taxon>Ecdysozoa</taxon>
        <taxon>Arthropoda</taxon>
        <taxon>Hexapoda</taxon>
        <taxon>Insecta</taxon>
        <taxon>Pterygota</taxon>
        <taxon>Neoptera</taxon>
        <taxon>Endopterygota</taxon>
        <taxon>Coleoptera</taxon>
        <taxon>Polyphaga</taxon>
        <taxon>Cucujiformia</taxon>
        <taxon>Chrysomeloidea</taxon>
        <taxon>Chrysomelidae</taxon>
        <taxon>Galerucinae</taxon>
        <taxon>Alticini</taxon>
        <taxon>Psylliodes</taxon>
    </lineage>
</organism>
<evidence type="ECO:0000256" key="1">
    <source>
        <dbReference type="SAM" id="MobiDB-lite"/>
    </source>
</evidence>
<evidence type="ECO:0000313" key="2">
    <source>
        <dbReference type="EMBL" id="CAH1112056.1"/>
    </source>
</evidence>
<accession>A0A9P0GJJ2</accession>
<feature type="compositionally biased region" description="Polar residues" evidence="1">
    <location>
        <begin position="34"/>
        <end position="48"/>
    </location>
</feature>
<proteinExistence type="predicted"/>
<protein>
    <submittedName>
        <fullName evidence="2">Uncharacterized protein</fullName>
    </submittedName>
</protein>
<gene>
    <name evidence="2" type="ORF">PSYICH_LOCUS12304</name>
</gene>
<dbReference type="OrthoDB" id="6367565at2759"/>
<dbReference type="AlphaFoldDB" id="A0A9P0GJJ2"/>
<feature type="compositionally biased region" description="Polar residues" evidence="1">
    <location>
        <begin position="135"/>
        <end position="146"/>
    </location>
</feature>
<keyword evidence="3" id="KW-1185">Reference proteome</keyword>
<dbReference type="Proteomes" id="UP001153636">
    <property type="component" value="Chromosome 6"/>
</dbReference>
<feature type="compositionally biased region" description="Polar residues" evidence="1">
    <location>
        <begin position="1"/>
        <end position="16"/>
    </location>
</feature>
<dbReference type="EMBL" id="OV651818">
    <property type="protein sequence ID" value="CAH1112056.1"/>
    <property type="molecule type" value="Genomic_DNA"/>
</dbReference>
<feature type="region of interest" description="Disordered" evidence="1">
    <location>
        <begin position="1"/>
        <end position="22"/>
    </location>
</feature>
<feature type="region of interest" description="Disordered" evidence="1">
    <location>
        <begin position="34"/>
        <end position="117"/>
    </location>
</feature>
<feature type="region of interest" description="Disordered" evidence="1">
    <location>
        <begin position="190"/>
        <end position="293"/>
    </location>
</feature>
<feature type="compositionally biased region" description="Polar residues" evidence="1">
    <location>
        <begin position="226"/>
        <end position="241"/>
    </location>
</feature>
<evidence type="ECO:0000313" key="3">
    <source>
        <dbReference type="Proteomes" id="UP001153636"/>
    </source>
</evidence>
<sequence>MEVNTSTKVPESNNADGTPIPVIRENCAEPCSLENTVVDSNTPVNNDQPPEGSIVSETDTKLSPTPSEEKLECQSESGSQTQNIPVQVNAGAENQSQVERNEANIQEMQQITSEKLQPVQAEKIEAIPAEKQRDQMSSAASTCSQSQHERVDRNQSDIFSLKNDHVQSSIFSIKGTPSKRVYKQREVTQNNIFPGQDMKQAQPPSQSQTEPEDKMRDKNSYHNVKRPSSSMRNPLTGTGLISNDEYRFRRNRRKAELDGNPLLGVGYPEQASPVTSTPVTPRVPPGGFSHNLW</sequence>
<feature type="region of interest" description="Disordered" evidence="1">
    <location>
        <begin position="130"/>
        <end position="151"/>
    </location>
</feature>